<keyword evidence="7" id="KW-1185">Reference proteome</keyword>
<dbReference type="Pfam" id="PF02798">
    <property type="entry name" value="GST_N"/>
    <property type="match status" value="1"/>
</dbReference>
<comment type="catalytic activity">
    <reaction evidence="3">
        <text>RX + glutathione = an S-substituted glutathione + a halide anion + H(+)</text>
        <dbReference type="Rhea" id="RHEA:16437"/>
        <dbReference type="ChEBI" id="CHEBI:15378"/>
        <dbReference type="ChEBI" id="CHEBI:16042"/>
        <dbReference type="ChEBI" id="CHEBI:17792"/>
        <dbReference type="ChEBI" id="CHEBI:57925"/>
        <dbReference type="ChEBI" id="CHEBI:90779"/>
        <dbReference type="EC" id="2.5.1.18"/>
    </reaction>
</comment>
<dbReference type="InterPro" id="IPR004046">
    <property type="entry name" value="GST_C"/>
</dbReference>
<dbReference type="Proteomes" id="UP001369086">
    <property type="component" value="Unassembled WGS sequence"/>
</dbReference>
<dbReference type="SUPFAM" id="SSF47616">
    <property type="entry name" value="GST C-terminal domain-like"/>
    <property type="match status" value="1"/>
</dbReference>
<dbReference type="SFLD" id="SFLDG01205">
    <property type="entry name" value="AMPS.1"/>
    <property type="match status" value="1"/>
</dbReference>
<evidence type="ECO:0000256" key="3">
    <source>
        <dbReference type="ARBA" id="ARBA00047960"/>
    </source>
</evidence>
<dbReference type="InterPro" id="IPR036282">
    <property type="entry name" value="Glutathione-S-Trfase_C_sf"/>
</dbReference>
<accession>A0ABR1A7H7</accession>
<dbReference type="EMBL" id="JAHFZB010000002">
    <property type="protein sequence ID" value="KAK6493040.1"/>
    <property type="molecule type" value="Genomic_DNA"/>
</dbReference>
<evidence type="ECO:0000313" key="7">
    <source>
        <dbReference type="Proteomes" id="UP001369086"/>
    </source>
</evidence>
<keyword evidence="2" id="KW-0808">Transferase</keyword>
<sequence>MSTYKLSYFNMRGRAELARYIFAYAGIQYDDIRIEWVNWPTIKPSIPFLHLPVMEVDGVIIHQSLAISRYLAREAGLVGKSILEQAQIDALVDSLNDFTTLIPWNEKDEILKKKLLDDLFDNEAPVLLQNLANQLGNKDWFVGDSVTWVDFYWDVCFTTFITLRQDFAANYPNLLALKDRVEAIPEIAEWIKNRPQTVL</sequence>
<dbReference type="SFLD" id="SFLDS00019">
    <property type="entry name" value="Glutathione_Transferase_(cytos"/>
    <property type="match status" value="1"/>
</dbReference>
<dbReference type="Gene3D" id="1.20.1050.10">
    <property type="match status" value="1"/>
</dbReference>
<dbReference type="Pfam" id="PF14497">
    <property type="entry name" value="GST_C_3"/>
    <property type="match status" value="1"/>
</dbReference>
<reference evidence="6 7" key="1">
    <citation type="submission" date="2021-05" db="EMBL/GenBank/DDBJ databases">
        <authorList>
            <person name="Zahm M."/>
            <person name="Klopp C."/>
            <person name="Cabau C."/>
            <person name="Kuhl H."/>
            <person name="Suciu R."/>
            <person name="Ciorpac M."/>
            <person name="Holostenco D."/>
            <person name="Gessner J."/>
            <person name="Wuertz S."/>
            <person name="Hohne C."/>
            <person name="Stock M."/>
            <person name="Gislard M."/>
            <person name="Lluch J."/>
            <person name="Milhes M."/>
            <person name="Lampietro C."/>
            <person name="Lopez Roques C."/>
            <person name="Donnadieu C."/>
            <person name="Du K."/>
            <person name="Schartl M."/>
            <person name="Guiguen Y."/>
        </authorList>
    </citation>
    <scope>NUCLEOTIDE SEQUENCE [LARGE SCALE GENOMIC DNA]</scope>
    <source>
        <strain evidence="6">Hh-F2</strain>
        <tissue evidence="6">Blood</tissue>
    </source>
</reference>
<evidence type="ECO:0000256" key="2">
    <source>
        <dbReference type="ARBA" id="ARBA00022679"/>
    </source>
</evidence>
<dbReference type="CDD" id="cd03039">
    <property type="entry name" value="GST_N_Sigma_like"/>
    <property type="match status" value="1"/>
</dbReference>
<comment type="caution">
    <text evidence="6">The sequence shown here is derived from an EMBL/GenBank/DDBJ whole genome shotgun (WGS) entry which is preliminary data.</text>
</comment>
<evidence type="ECO:0000256" key="1">
    <source>
        <dbReference type="ARBA" id="ARBA00012452"/>
    </source>
</evidence>
<dbReference type="EC" id="2.5.1.18" evidence="1"/>
<dbReference type="InterPro" id="IPR040079">
    <property type="entry name" value="Glutathione_S-Trfase"/>
</dbReference>
<dbReference type="PROSITE" id="PS50405">
    <property type="entry name" value="GST_CTER"/>
    <property type="match status" value="1"/>
</dbReference>
<dbReference type="PROSITE" id="PS50404">
    <property type="entry name" value="GST_NTER"/>
    <property type="match status" value="1"/>
</dbReference>
<dbReference type="InterPro" id="IPR036249">
    <property type="entry name" value="Thioredoxin-like_sf"/>
</dbReference>
<evidence type="ECO:0000313" key="6">
    <source>
        <dbReference type="EMBL" id="KAK6493040.1"/>
    </source>
</evidence>
<evidence type="ECO:0000259" key="5">
    <source>
        <dbReference type="PROSITE" id="PS50405"/>
    </source>
</evidence>
<protein>
    <recommendedName>
        <fullName evidence="1">glutathione transferase</fullName>
        <ecNumber evidence="1">2.5.1.18</ecNumber>
    </recommendedName>
</protein>
<dbReference type="PANTHER" id="PTHR11571">
    <property type="entry name" value="GLUTATHIONE S-TRANSFERASE"/>
    <property type="match status" value="1"/>
</dbReference>
<gene>
    <name evidence="6" type="ORF">HHUSO_G2508</name>
</gene>
<feature type="domain" description="GST N-terminal" evidence="4">
    <location>
        <begin position="2"/>
        <end position="79"/>
    </location>
</feature>
<dbReference type="SFLD" id="SFLDG00363">
    <property type="entry name" value="AMPS_(cytGST):_Alpha-__Mu-__Pi"/>
    <property type="match status" value="1"/>
</dbReference>
<evidence type="ECO:0000259" key="4">
    <source>
        <dbReference type="PROSITE" id="PS50404"/>
    </source>
</evidence>
<dbReference type="InterPro" id="IPR010987">
    <property type="entry name" value="Glutathione-S-Trfase_C-like"/>
</dbReference>
<dbReference type="Gene3D" id="3.40.30.10">
    <property type="entry name" value="Glutaredoxin"/>
    <property type="match status" value="1"/>
</dbReference>
<feature type="domain" description="GST C-terminal" evidence="5">
    <location>
        <begin position="81"/>
        <end position="199"/>
    </location>
</feature>
<dbReference type="SUPFAM" id="SSF52833">
    <property type="entry name" value="Thioredoxin-like"/>
    <property type="match status" value="1"/>
</dbReference>
<proteinExistence type="predicted"/>
<name>A0ABR1A7H7_HUSHU</name>
<organism evidence="6 7">
    <name type="scientific">Huso huso</name>
    <name type="common">Beluga</name>
    <name type="synonym">Acipenser huso</name>
    <dbReference type="NCBI Taxonomy" id="61971"/>
    <lineage>
        <taxon>Eukaryota</taxon>
        <taxon>Metazoa</taxon>
        <taxon>Chordata</taxon>
        <taxon>Craniata</taxon>
        <taxon>Vertebrata</taxon>
        <taxon>Euteleostomi</taxon>
        <taxon>Actinopterygii</taxon>
        <taxon>Chondrostei</taxon>
        <taxon>Acipenseriformes</taxon>
        <taxon>Acipenseridae</taxon>
        <taxon>Huso</taxon>
    </lineage>
</organism>
<dbReference type="InterPro" id="IPR050213">
    <property type="entry name" value="GST_superfamily"/>
</dbReference>
<dbReference type="PANTHER" id="PTHR11571:SF224">
    <property type="entry name" value="HEMATOPOIETIC PROSTAGLANDIN D SYNTHASE"/>
    <property type="match status" value="1"/>
</dbReference>
<dbReference type="InterPro" id="IPR004045">
    <property type="entry name" value="Glutathione_S-Trfase_N"/>
</dbReference>